<evidence type="ECO:0000313" key="4">
    <source>
        <dbReference type="Proteomes" id="UP001189429"/>
    </source>
</evidence>
<feature type="region of interest" description="Disordered" evidence="2">
    <location>
        <begin position="1"/>
        <end position="24"/>
    </location>
</feature>
<comment type="caution">
    <text evidence="3">The sequence shown here is derived from an EMBL/GenBank/DDBJ whole genome shotgun (WGS) entry which is preliminary data.</text>
</comment>
<feature type="compositionally biased region" description="Low complexity" evidence="2">
    <location>
        <begin position="9"/>
        <end position="20"/>
    </location>
</feature>
<keyword evidence="1" id="KW-0175">Coiled coil</keyword>
<gene>
    <name evidence="3" type="ORF">PCOR1329_LOCUS64919</name>
</gene>
<accession>A0ABN9W9L4</accession>
<feature type="coiled-coil region" evidence="1">
    <location>
        <begin position="63"/>
        <end position="145"/>
    </location>
</feature>
<sequence length="324" mass="36361">MASTYSGFPSPAVPASASPAYTPMMSSVDPRLRTSTVSADHEMDDPDFEEMVSDLRRGFVGWLQRMQSEIKQKRSDLKRDRQAFEDEKLSVWQQFMAEKQREVDKIRDDRRRAEEETASHLRNVQAEVEEHRRRIEEERGRLDQEGAVRRRAGAHEYEKFRQEYGLFEADKGRVVNPQLAAETTVDLNVGGTVFETSRAGRGGGAVGGGFGRFHQFSALLGRFRRFSALQPRGDLQQLRRADCIPGVPVSSRTAAGEPSYDPKAKGPRRGGDRLRWGCIDPGSPVHRRGGSAAHSARERAALPWRTCRRYIGDVSPIPGQCPPP</sequence>
<protein>
    <submittedName>
        <fullName evidence="3">Uncharacterized protein</fullName>
    </submittedName>
</protein>
<dbReference type="EMBL" id="CAUYUJ010018290">
    <property type="protein sequence ID" value="CAK0882388.1"/>
    <property type="molecule type" value="Genomic_DNA"/>
</dbReference>
<evidence type="ECO:0000313" key="3">
    <source>
        <dbReference type="EMBL" id="CAK0882388.1"/>
    </source>
</evidence>
<evidence type="ECO:0000256" key="1">
    <source>
        <dbReference type="SAM" id="Coils"/>
    </source>
</evidence>
<name>A0ABN9W9L4_9DINO</name>
<keyword evidence="4" id="KW-1185">Reference proteome</keyword>
<reference evidence="3" key="1">
    <citation type="submission" date="2023-10" db="EMBL/GenBank/DDBJ databases">
        <authorList>
            <person name="Chen Y."/>
            <person name="Shah S."/>
            <person name="Dougan E. K."/>
            <person name="Thang M."/>
            <person name="Chan C."/>
        </authorList>
    </citation>
    <scope>NUCLEOTIDE SEQUENCE [LARGE SCALE GENOMIC DNA]</scope>
</reference>
<evidence type="ECO:0000256" key="2">
    <source>
        <dbReference type="SAM" id="MobiDB-lite"/>
    </source>
</evidence>
<feature type="compositionally biased region" description="Basic and acidic residues" evidence="2">
    <location>
        <begin position="260"/>
        <end position="275"/>
    </location>
</feature>
<proteinExistence type="predicted"/>
<dbReference type="Proteomes" id="UP001189429">
    <property type="component" value="Unassembled WGS sequence"/>
</dbReference>
<organism evidence="3 4">
    <name type="scientific">Prorocentrum cordatum</name>
    <dbReference type="NCBI Taxonomy" id="2364126"/>
    <lineage>
        <taxon>Eukaryota</taxon>
        <taxon>Sar</taxon>
        <taxon>Alveolata</taxon>
        <taxon>Dinophyceae</taxon>
        <taxon>Prorocentrales</taxon>
        <taxon>Prorocentraceae</taxon>
        <taxon>Prorocentrum</taxon>
    </lineage>
</organism>
<feature type="region of interest" description="Disordered" evidence="2">
    <location>
        <begin position="249"/>
        <end position="275"/>
    </location>
</feature>